<feature type="coiled-coil region" evidence="6">
    <location>
        <begin position="28"/>
        <end position="55"/>
    </location>
</feature>
<dbReference type="InterPro" id="IPR042197">
    <property type="entry name" value="Apaf_helical"/>
</dbReference>
<comment type="similarity">
    <text evidence="1">Belongs to the disease resistance NB-LRR family.</text>
</comment>
<proteinExistence type="inferred from homology"/>
<dbReference type="InterPro" id="IPR038005">
    <property type="entry name" value="RX-like_CC"/>
</dbReference>
<organism evidence="9">
    <name type="scientific">Triticum aestivum</name>
    <name type="common">Wheat</name>
    <dbReference type="NCBI Taxonomy" id="4565"/>
    <lineage>
        <taxon>Eukaryota</taxon>
        <taxon>Viridiplantae</taxon>
        <taxon>Streptophyta</taxon>
        <taxon>Embryophyta</taxon>
        <taxon>Tracheophyta</taxon>
        <taxon>Spermatophyta</taxon>
        <taxon>Magnoliopsida</taxon>
        <taxon>Liliopsida</taxon>
        <taxon>Poales</taxon>
        <taxon>Poaceae</taxon>
        <taxon>BOP clade</taxon>
        <taxon>Pooideae</taxon>
        <taxon>Triticodae</taxon>
        <taxon>Triticeae</taxon>
        <taxon>Triticinae</taxon>
        <taxon>Triticum</taxon>
    </lineage>
</organism>
<evidence type="ECO:0000259" key="8">
    <source>
        <dbReference type="Pfam" id="PF18052"/>
    </source>
</evidence>
<dbReference type="RefSeq" id="XP_044445604.1">
    <property type="nucleotide sequence ID" value="XM_044589669.1"/>
</dbReference>
<dbReference type="EnsemblPlants" id="TraesCSU02G086000.1">
    <property type="protein sequence ID" value="TraesCSU02G086000.1"/>
    <property type="gene ID" value="TraesCSU02G086000"/>
</dbReference>
<dbReference type="PANTHER" id="PTHR19338:SF69">
    <property type="entry name" value="OS07G0294100 PROTEIN"/>
    <property type="match status" value="1"/>
</dbReference>
<reference evidence="9" key="2">
    <citation type="submission" date="2018-10" db="UniProtKB">
        <authorList>
            <consortium name="EnsemblPlants"/>
        </authorList>
    </citation>
    <scope>IDENTIFICATION</scope>
</reference>
<evidence type="ECO:0000256" key="5">
    <source>
        <dbReference type="ARBA" id="ARBA00022821"/>
    </source>
</evidence>
<feature type="domain" description="NB-ARC" evidence="7">
    <location>
        <begin position="174"/>
        <end position="343"/>
    </location>
</feature>
<dbReference type="SUPFAM" id="SSF52540">
    <property type="entry name" value="P-loop containing nucleoside triphosphate hydrolases"/>
    <property type="match status" value="1"/>
</dbReference>
<dbReference type="Gene3D" id="1.20.5.4130">
    <property type="match status" value="1"/>
</dbReference>
<dbReference type="Gramene" id="TraesKAR6B01G0037730.1">
    <property type="protein sequence ID" value="cds.TraesKAR6B01G0037730.1"/>
    <property type="gene ID" value="TraesKAR6B01G0037730"/>
</dbReference>
<dbReference type="AlphaFoldDB" id="A0A3B6UAP7"/>
<protein>
    <submittedName>
        <fullName evidence="9">Uncharacterized protein</fullName>
    </submittedName>
</protein>
<dbReference type="InterPro" id="IPR002182">
    <property type="entry name" value="NB-ARC"/>
</dbReference>
<evidence type="ECO:0000313" key="9">
    <source>
        <dbReference type="EnsemblPlants" id="TraesCSU02G086000.1"/>
    </source>
</evidence>
<sequence>MAMEFATGAMSALLPKLGELLREEYHLKKRVKQGIKDLKAELESMRTALVKVSNVPLDQLDPLVKLWANEVRELSYVIEDSLDSFMVFFQGLEPTKPHTTFVAFINNMRNKITEFKMRHKIANDIKDIESQVTKVKERYDRYKVHGVAANLATTMVDPRLSVMYNKVSNLVGIDKPIDEIMKSLSEGCHMAERSKLKTVSIVGFGGLGKTTLAKAEYDKLNKKFDCVAFVPVGQNPDMKKVLGDIIHELGLQMCNVASVMDVRQLINHLRKFLLNKRYLIVIDDIWDVQTWDLIKYAFPHNNLGSRIMATTCICEVAKKVGGIYNMKPLSDDNSKKLFSTRIFGEEGTSLDNQFVEVSDKILRKCGGVPLSIITIASLLASKQREDWPMVYDSIGFGHEDNEVVQNTRKILSFSYY</sequence>
<name>A0A3B6UAP7_WHEAT</name>
<dbReference type="InterPro" id="IPR041118">
    <property type="entry name" value="Rx_N"/>
</dbReference>
<dbReference type="PRINTS" id="PR00364">
    <property type="entry name" value="DISEASERSIST"/>
</dbReference>
<keyword evidence="10" id="KW-1185">Reference proteome</keyword>
<dbReference type="Pfam" id="PF18052">
    <property type="entry name" value="Rx_N"/>
    <property type="match status" value="1"/>
</dbReference>
<evidence type="ECO:0000256" key="4">
    <source>
        <dbReference type="ARBA" id="ARBA00022741"/>
    </source>
</evidence>
<evidence type="ECO:0000313" key="10">
    <source>
        <dbReference type="Proteomes" id="UP000019116"/>
    </source>
</evidence>
<feature type="domain" description="Disease resistance N-terminal" evidence="8">
    <location>
        <begin position="9"/>
        <end position="88"/>
    </location>
</feature>
<dbReference type="OMA" id="TCICEVA"/>
<dbReference type="Proteomes" id="UP000019116">
    <property type="component" value="Chromosome Un"/>
</dbReference>
<evidence type="ECO:0000256" key="2">
    <source>
        <dbReference type="ARBA" id="ARBA00022614"/>
    </source>
</evidence>
<dbReference type="Gene3D" id="1.10.8.430">
    <property type="entry name" value="Helical domain of apoptotic protease-activating factors"/>
    <property type="match status" value="1"/>
</dbReference>
<dbReference type="SMR" id="A0A3B6UAP7"/>
<dbReference type="GeneID" id="123172741"/>
<dbReference type="Gramene" id="TraesLDM6B03G03446760.1">
    <property type="protein sequence ID" value="TraesLDM6B03G03446760.1"/>
    <property type="gene ID" value="TraesLDM6B03G03446760"/>
</dbReference>
<dbReference type="Gramene" id="TraesSTA6B03G03434160.1">
    <property type="protein sequence ID" value="TraesSTA6B03G03434160.1"/>
    <property type="gene ID" value="TraesSTA6B03G03434160"/>
</dbReference>
<keyword evidence="4" id="KW-0547">Nucleotide-binding</keyword>
<dbReference type="Pfam" id="PF00931">
    <property type="entry name" value="NB-ARC"/>
    <property type="match status" value="1"/>
</dbReference>
<dbReference type="FunFam" id="3.40.50.300:FF:001091">
    <property type="entry name" value="Probable disease resistance protein At1g61300"/>
    <property type="match status" value="1"/>
</dbReference>
<keyword evidence="3" id="KW-0677">Repeat</keyword>
<dbReference type="CDD" id="cd14798">
    <property type="entry name" value="RX-CC_like"/>
    <property type="match status" value="1"/>
</dbReference>
<keyword evidence="5" id="KW-0611">Plant defense</keyword>
<gene>
    <name evidence="9" type="primary">LOC123172741</name>
</gene>
<evidence type="ECO:0000256" key="6">
    <source>
        <dbReference type="SAM" id="Coils"/>
    </source>
</evidence>
<evidence type="ECO:0000256" key="3">
    <source>
        <dbReference type="ARBA" id="ARBA00022737"/>
    </source>
</evidence>
<dbReference type="InterPro" id="IPR027417">
    <property type="entry name" value="P-loop_NTPase"/>
</dbReference>
<dbReference type="GO" id="GO:0043531">
    <property type="term" value="F:ADP binding"/>
    <property type="evidence" value="ECO:0007669"/>
    <property type="project" value="InterPro"/>
</dbReference>
<dbReference type="GO" id="GO:0006952">
    <property type="term" value="P:defense response"/>
    <property type="evidence" value="ECO:0007669"/>
    <property type="project" value="UniProtKB-KW"/>
</dbReference>
<keyword evidence="2" id="KW-0433">Leucine-rich repeat</keyword>
<evidence type="ECO:0000259" key="7">
    <source>
        <dbReference type="Pfam" id="PF00931"/>
    </source>
</evidence>
<dbReference type="Gramene" id="TraesWEE_scaffold_066161_01G000100.1">
    <property type="protein sequence ID" value="TraesWEE_scaffold_066161_01G000100.1"/>
    <property type="gene ID" value="TraesWEE_scaffold_066161_01G000100"/>
</dbReference>
<dbReference type="PANTHER" id="PTHR19338">
    <property type="entry name" value="TRANSLOCASE OF INNER MITOCHONDRIAL MEMBRANE 13 HOMOLOG"/>
    <property type="match status" value="1"/>
</dbReference>
<dbReference type="Gene3D" id="3.40.50.300">
    <property type="entry name" value="P-loop containing nucleotide triphosphate hydrolases"/>
    <property type="match status" value="1"/>
</dbReference>
<dbReference type="Gramene" id="TraesCSU02G086000.1">
    <property type="protein sequence ID" value="TraesCSU02G086000.1"/>
    <property type="gene ID" value="TraesCSU02G086000"/>
</dbReference>
<dbReference type="STRING" id="4565.A0A3B6UAP7"/>
<dbReference type="OrthoDB" id="690251at2759"/>
<evidence type="ECO:0000256" key="1">
    <source>
        <dbReference type="ARBA" id="ARBA00008894"/>
    </source>
</evidence>
<dbReference type="Gramene" id="TraesCSU03G0084500.1">
    <property type="protein sequence ID" value="TraesCSU03G0084500.1.CDS"/>
    <property type="gene ID" value="TraesCSU03G0084500"/>
</dbReference>
<dbReference type="PaxDb" id="4565-Traes_6BS_30723568E.1"/>
<accession>A0A3B6UAP7</accession>
<keyword evidence="6" id="KW-0175">Coiled coil</keyword>
<reference evidence="9" key="1">
    <citation type="submission" date="2018-08" db="EMBL/GenBank/DDBJ databases">
        <authorList>
            <person name="Rossello M."/>
        </authorList>
    </citation>
    <scope>NUCLEOTIDE SEQUENCE [LARGE SCALE GENOMIC DNA]</scope>
    <source>
        <strain evidence="9">cv. Chinese Spring</strain>
    </source>
</reference>